<reference evidence="2 3" key="1">
    <citation type="submission" date="2019-03" db="EMBL/GenBank/DDBJ databases">
        <authorList>
            <person name="Gaulin E."/>
            <person name="Dumas B."/>
        </authorList>
    </citation>
    <scope>NUCLEOTIDE SEQUENCE [LARGE SCALE GENOMIC DNA]</scope>
    <source>
        <strain evidence="2">CBS 568.67</strain>
    </source>
</reference>
<reference evidence="1" key="2">
    <citation type="submission" date="2019-06" db="EMBL/GenBank/DDBJ databases">
        <title>Genomics analysis of Aphanomyces spp. identifies a new class of oomycete effector associated with host adaptation.</title>
        <authorList>
            <person name="Gaulin E."/>
        </authorList>
    </citation>
    <scope>NUCLEOTIDE SEQUENCE</scope>
    <source>
        <strain evidence="1">CBS 578.67</strain>
    </source>
</reference>
<evidence type="ECO:0000313" key="2">
    <source>
        <dbReference type="EMBL" id="VFT87846.1"/>
    </source>
</evidence>
<organism evidence="2 3">
    <name type="scientific">Aphanomyces stellatus</name>
    <dbReference type="NCBI Taxonomy" id="120398"/>
    <lineage>
        <taxon>Eukaryota</taxon>
        <taxon>Sar</taxon>
        <taxon>Stramenopiles</taxon>
        <taxon>Oomycota</taxon>
        <taxon>Saprolegniomycetes</taxon>
        <taxon>Saprolegniales</taxon>
        <taxon>Verrucalvaceae</taxon>
        <taxon>Aphanomyces</taxon>
    </lineage>
</organism>
<dbReference type="EMBL" id="CAADRA010005263">
    <property type="protein sequence ID" value="VFT87846.1"/>
    <property type="molecule type" value="Genomic_DNA"/>
</dbReference>
<dbReference type="EMBL" id="VJMH01005242">
    <property type="protein sequence ID" value="KAF0698410.1"/>
    <property type="molecule type" value="Genomic_DNA"/>
</dbReference>
<evidence type="ECO:0000313" key="3">
    <source>
        <dbReference type="Proteomes" id="UP000332933"/>
    </source>
</evidence>
<evidence type="ECO:0000313" key="1">
    <source>
        <dbReference type="EMBL" id="KAF0698410.1"/>
    </source>
</evidence>
<dbReference type="Proteomes" id="UP000332933">
    <property type="component" value="Unassembled WGS sequence"/>
</dbReference>
<proteinExistence type="predicted"/>
<dbReference type="OrthoDB" id="67602at2759"/>
<accession>A0A485KRV5</accession>
<name>A0A485KRV5_9STRA</name>
<dbReference type="AlphaFoldDB" id="A0A485KRV5"/>
<protein>
    <submittedName>
        <fullName evidence="2">Aste57867_10978 protein</fullName>
    </submittedName>
</protein>
<sequence length="327" mass="35748">MKPTKPPNLLVLTVHGATLARASKHVQVQVSCGAKTFLGPKNRTTTKFPTWHQPTFTADVRDKTHATLHLALVTTKLFVKRKLGQVAIHVSASHLATTGSYTTSIEMNGVGYVHVTVELRHDDTATGLAWARNQVAHHKPTEMDDPIEEMPTMETTCTTLLQCVPLHASRDAIVKRACGPCFLALLAKQKAGEKEAVAVMQRDSPRRRSSHHLSFLEISRLAKPSLSRTSTASTTVSDDGHIEEDEACKCPSIEEWMQARKKSAAMHSHAMTPTIPAFLESVETTTPSVVVKPPAPLALPHLFDLAWCLPLLALILHACITHILSLS</sequence>
<gene>
    <name evidence="2" type="primary">Aste57867_10978</name>
    <name evidence="1" type="ORF">As57867_010937</name>
    <name evidence="2" type="ORF">ASTE57867_10978</name>
</gene>
<keyword evidence="3" id="KW-1185">Reference proteome</keyword>